<accession>A0A0F3IHS3</accession>
<gene>
    <name evidence="1" type="ORF">VZ94_21190</name>
</gene>
<reference evidence="1 2" key="2">
    <citation type="journal article" date="2016" name="Microb. Ecol.">
        <title>Genome Characteristics of a Novel Type I Methanotroph (Sn10-6) Isolated from a Flooded Indian Rice Field.</title>
        <authorList>
            <person name="Rahalkar M.C."/>
            <person name="Pandit P.S."/>
            <person name="Dhakephalkar P.K."/>
            <person name="Pore S."/>
            <person name="Arora P."/>
            <person name="Kapse N."/>
        </authorList>
    </citation>
    <scope>NUCLEOTIDE SEQUENCE [LARGE SCALE GENOMIC DNA]</scope>
    <source>
        <strain evidence="1 2">Sn10-6</strain>
    </source>
</reference>
<dbReference type="AlphaFoldDB" id="A0A0F3IHS3"/>
<reference evidence="2" key="1">
    <citation type="submission" date="2015-03" db="EMBL/GenBank/DDBJ databases">
        <title>Draft genome sequence of a novel methanotroph (Sn10-6) isolated from flooded ricefield rhizosphere in India.</title>
        <authorList>
            <person name="Pandit P.S."/>
            <person name="Pore S.D."/>
            <person name="Arora P."/>
            <person name="Kapse N.G."/>
            <person name="Dhakephalkar P.K."/>
            <person name="Rahalkar M.C."/>
        </authorList>
    </citation>
    <scope>NUCLEOTIDE SEQUENCE [LARGE SCALE GENOMIC DNA]</scope>
    <source>
        <strain evidence="2">Sn10-6</strain>
    </source>
</reference>
<keyword evidence="2" id="KW-1185">Reference proteome</keyword>
<dbReference type="OrthoDB" id="5756618at2"/>
<evidence type="ECO:0000313" key="2">
    <source>
        <dbReference type="Proteomes" id="UP000033684"/>
    </source>
</evidence>
<proteinExistence type="predicted"/>
<evidence type="ECO:0008006" key="3">
    <source>
        <dbReference type="Google" id="ProtNLM"/>
    </source>
</evidence>
<evidence type="ECO:0000313" key="1">
    <source>
        <dbReference type="EMBL" id="KJV05014.1"/>
    </source>
</evidence>
<dbReference type="EMBL" id="LAJX01000332">
    <property type="protein sequence ID" value="KJV05014.1"/>
    <property type="molecule type" value="Genomic_DNA"/>
</dbReference>
<protein>
    <recommendedName>
        <fullName evidence="3">Transposase IS4-like domain-containing protein</fullName>
    </recommendedName>
</protein>
<dbReference type="Proteomes" id="UP000033684">
    <property type="component" value="Unassembled WGS sequence"/>
</dbReference>
<sequence length="119" mass="13617">MSEVFDYEDTLFNEVTLTLYGKQEVVKMMAANLLWRPIGDALQFVWVISSRGSIVLMCSDLTVAPALIVELYCRRVRIEILFDTLKKRARCVLFPFLEHLSAPSFAPPHVEPQLEGRKS</sequence>
<organism evidence="1 2">
    <name type="scientific">Methylocucumis oryzae</name>
    <dbReference type="NCBI Taxonomy" id="1632867"/>
    <lineage>
        <taxon>Bacteria</taxon>
        <taxon>Pseudomonadati</taxon>
        <taxon>Pseudomonadota</taxon>
        <taxon>Gammaproteobacteria</taxon>
        <taxon>Methylococcales</taxon>
        <taxon>Methylococcaceae</taxon>
        <taxon>Methylocucumis</taxon>
    </lineage>
</organism>
<name>A0A0F3IHS3_9GAMM</name>
<comment type="caution">
    <text evidence="1">The sequence shown here is derived from an EMBL/GenBank/DDBJ whole genome shotgun (WGS) entry which is preliminary data.</text>
</comment>